<accession>A0A9E7L6T5</accession>
<dbReference type="AlphaFoldDB" id="A0A9E7L6T5"/>
<evidence type="ECO:0000256" key="1">
    <source>
        <dbReference type="SAM" id="MobiDB-lite"/>
    </source>
</evidence>
<feature type="compositionally biased region" description="Basic and acidic residues" evidence="1">
    <location>
        <begin position="24"/>
        <end position="34"/>
    </location>
</feature>
<feature type="compositionally biased region" description="Polar residues" evidence="1">
    <location>
        <begin position="397"/>
        <end position="413"/>
    </location>
</feature>
<evidence type="ECO:0000313" key="3">
    <source>
        <dbReference type="Proteomes" id="UP001055439"/>
    </source>
</evidence>
<dbReference type="PANTHER" id="PTHR33318">
    <property type="entry name" value="ASPARTYL/GLUTAMYL-TRNA(ASN/GLN) AMIDOTRANSFERASE SUBUNIT"/>
    <property type="match status" value="1"/>
</dbReference>
<feature type="compositionally biased region" description="Low complexity" evidence="1">
    <location>
        <begin position="320"/>
        <end position="339"/>
    </location>
</feature>
<proteinExistence type="predicted"/>
<evidence type="ECO:0000313" key="2">
    <source>
        <dbReference type="EMBL" id="URE40130.1"/>
    </source>
</evidence>
<dbReference type="OrthoDB" id="1925835at2759"/>
<keyword evidence="3" id="KW-1185">Reference proteome</keyword>
<gene>
    <name evidence="2" type="ORF">MUK42_18061</name>
</gene>
<feature type="compositionally biased region" description="Acidic residues" evidence="1">
    <location>
        <begin position="108"/>
        <end position="117"/>
    </location>
</feature>
<feature type="compositionally biased region" description="Acidic residues" evidence="1">
    <location>
        <begin position="147"/>
        <end position="187"/>
    </location>
</feature>
<sequence length="441" mass="48668">MGCFLACFGGSKNRKRRRSLKKSLPLERAQERCRPPRPNVSTKQITPKPLTPDLSPLKPAVEDNTLPELKENLAQGSLSRTRKKVTFNLNVQTYEEASGDEDSKCLLEDTEGPEAVDEDGKPLEGQDEFSPKLGAFPLNHRYQNCEISDDDGSDSGGDEAEDYSDSDFDEEEDDDEVGSEETEEESYDSFFSLAIDEEPQRLQEVRSPEPKRPSSSPGRQPILLAGGNKRDRSQYVHPVLNPVQNLTQWKEVKVHSAKNAKVANAGTENENQMMLCSEAMSKAKKKKPQGSVELDRTPNCSTKQEISVDASLSNWLLSSENSTVEGPAASNSPRSNSAFSREDRPILGALTVEDLKQASVTSSPRRSPSRSTDEKPILGTVGRYWNSKNQGDDDSASSRQPGSGHNGSPNTTVKYREDKPVNWNSTPFEVMLERALETGTA</sequence>
<feature type="region of interest" description="Disordered" evidence="1">
    <location>
        <begin position="277"/>
        <end position="305"/>
    </location>
</feature>
<dbReference type="InterPro" id="IPR039300">
    <property type="entry name" value="JASON"/>
</dbReference>
<dbReference type="Proteomes" id="UP001055439">
    <property type="component" value="Chromosome 8"/>
</dbReference>
<dbReference type="EMBL" id="CP097510">
    <property type="protein sequence ID" value="URE40130.1"/>
    <property type="molecule type" value="Genomic_DNA"/>
</dbReference>
<feature type="region of interest" description="Disordered" evidence="1">
    <location>
        <begin position="320"/>
        <end position="424"/>
    </location>
</feature>
<protein>
    <submittedName>
        <fullName evidence="2">Uncharacterized protein</fullName>
    </submittedName>
</protein>
<feature type="compositionally biased region" description="Basic and acidic residues" evidence="1">
    <location>
        <begin position="198"/>
        <end position="212"/>
    </location>
</feature>
<feature type="region of interest" description="Disordered" evidence="1">
    <location>
        <begin position="16"/>
        <end position="234"/>
    </location>
</feature>
<dbReference type="GO" id="GO:0007142">
    <property type="term" value="P:male meiosis II"/>
    <property type="evidence" value="ECO:0007669"/>
    <property type="project" value="InterPro"/>
</dbReference>
<reference evidence="2" key="1">
    <citation type="submission" date="2022-05" db="EMBL/GenBank/DDBJ databases">
        <title>The Musa troglodytarum L. genome provides insights into the mechanism of non-climacteric behaviour and enrichment of carotenoids.</title>
        <authorList>
            <person name="Wang J."/>
        </authorList>
    </citation>
    <scope>NUCLEOTIDE SEQUENCE</scope>
    <source>
        <tissue evidence="2">Leaf</tissue>
    </source>
</reference>
<organism evidence="2 3">
    <name type="scientific">Musa troglodytarum</name>
    <name type="common">fe'i banana</name>
    <dbReference type="NCBI Taxonomy" id="320322"/>
    <lineage>
        <taxon>Eukaryota</taxon>
        <taxon>Viridiplantae</taxon>
        <taxon>Streptophyta</taxon>
        <taxon>Embryophyta</taxon>
        <taxon>Tracheophyta</taxon>
        <taxon>Spermatophyta</taxon>
        <taxon>Magnoliopsida</taxon>
        <taxon>Liliopsida</taxon>
        <taxon>Zingiberales</taxon>
        <taxon>Musaceae</taxon>
        <taxon>Musa</taxon>
    </lineage>
</organism>
<name>A0A9E7L6T5_9LILI</name>
<dbReference type="PANTHER" id="PTHR33318:SF4">
    <property type="entry name" value="OS04G0511700 PROTEIN"/>
    <property type="match status" value="1"/>
</dbReference>